<keyword evidence="2" id="KW-0408">Iron</keyword>
<evidence type="ECO:0000313" key="5">
    <source>
        <dbReference type="Proteomes" id="UP000196331"/>
    </source>
</evidence>
<comment type="caution">
    <text evidence="4">The sequence shown here is derived from an EMBL/GenBank/DDBJ whole genome shotgun (WGS) entry which is preliminary data.</text>
</comment>
<feature type="domain" description="Gamma-butyrobetaine hydroxylase-like N-terminal" evidence="3">
    <location>
        <begin position="10"/>
        <end position="92"/>
    </location>
</feature>
<dbReference type="OrthoDB" id="9794178at2"/>
<dbReference type="InterPro" id="IPR038492">
    <property type="entry name" value="GBBH-like_N_sf"/>
</dbReference>
<dbReference type="RefSeq" id="WP_087105923.1">
    <property type="nucleotide sequence ID" value="NZ_FUKM01000011.1"/>
</dbReference>
<dbReference type="PANTHER" id="PTHR35303">
    <property type="entry name" value="OS02G0197800 PROTEIN"/>
    <property type="match status" value="1"/>
</dbReference>
<dbReference type="Proteomes" id="UP000196331">
    <property type="component" value="Unassembled WGS sequence"/>
</dbReference>
<protein>
    <submittedName>
        <fullName evidence="4">COG3536: Uncharacterized protein conserved in bacteria</fullName>
    </submittedName>
</protein>
<dbReference type="PANTHER" id="PTHR35303:SF5">
    <property type="entry name" value="OS02G0197800 PROTEIN"/>
    <property type="match status" value="1"/>
</dbReference>
<proteinExistence type="predicted"/>
<dbReference type="Pfam" id="PF06155">
    <property type="entry name" value="GBBH-like_N"/>
    <property type="match status" value="1"/>
</dbReference>
<sequence>MNAPAPNRVHYHKKARELELGYASGESFRLSIEFLRVYSPSAEVRGHGGDTAVLQVGKKEVGLQNIVQTGNYALQIYFDDGHSSGIYSWEYLFELATHQKAYWENYLQRLKEAGASREPAGIQFKQL</sequence>
<organism evidence="4 5">
    <name type="scientific">Halomonas citrativorans</name>
    <dbReference type="NCBI Taxonomy" id="2742612"/>
    <lineage>
        <taxon>Bacteria</taxon>
        <taxon>Pseudomonadati</taxon>
        <taxon>Pseudomonadota</taxon>
        <taxon>Gammaproteobacteria</taxon>
        <taxon>Oceanospirillales</taxon>
        <taxon>Halomonadaceae</taxon>
        <taxon>Halomonas</taxon>
    </lineage>
</organism>
<evidence type="ECO:0000256" key="1">
    <source>
        <dbReference type="ARBA" id="ARBA00022723"/>
    </source>
</evidence>
<dbReference type="EMBL" id="FUKM01000011">
    <property type="protein sequence ID" value="SJN10056.1"/>
    <property type="molecule type" value="Genomic_DNA"/>
</dbReference>
<dbReference type="GO" id="GO:0046872">
    <property type="term" value="F:metal ion binding"/>
    <property type="evidence" value="ECO:0007669"/>
    <property type="project" value="UniProtKB-KW"/>
</dbReference>
<dbReference type="Gene3D" id="3.30.2020.30">
    <property type="match status" value="1"/>
</dbReference>
<dbReference type="AlphaFoldDB" id="A0A1R4HRC8"/>
<evidence type="ECO:0000259" key="3">
    <source>
        <dbReference type="Pfam" id="PF06155"/>
    </source>
</evidence>
<name>A0A1R4HRC8_9GAMM</name>
<keyword evidence="1" id="KW-0479">Metal-binding</keyword>
<gene>
    <name evidence="4" type="ORF">CZ787_02785</name>
</gene>
<dbReference type="InterPro" id="IPR010376">
    <property type="entry name" value="GBBH-like_N"/>
</dbReference>
<evidence type="ECO:0000313" key="4">
    <source>
        <dbReference type="EMBL" id="SJN10056.1"/>
    </source>
</evidence>
<evidence type="ECO:0000256" key="2">
    <source>
        <dbReference type="ARBA" id="ARBA00023004"/>
    </source>
</evidence>
<reference evidence="4 5" key="1">
    <citation type="submission" date="2017-02" db="EMBL/GenBank/DDBJ databases">
        <authorList>
            <person name="Dridi B."/>
        </authorList>
    </citation>
    <scope>NUCLEOTIDE SEQUENCE [LARGE SCALE GENOMIC DNA]</scope>
    <source>
        <strain evidence="4 5">JB380</strain>
    </source>
</reference>
<accession>A0A1R4HRC8</accession>